<proteinExistence type="predicted"/>
<comment type="caution">
    <text evidence="5">The sequence shown here is derived from an EMBL/GenBank/DDBJ whole genome shotgun (WGS) entry which is preliminary data.</text>
</comment>
<evidence type="ECO:0000256" key="3">
    <source>
        <dbReference type="ARBA" id="ARBA00022737"/>
    </source>
</evidence>
<dbReference type="CDD" id="cd00116">
    <property type="entry name" value="LRR_RI"/>
    <property type="match status" value="1"/>
</dbReference>
<feature type="compositionally biased region" description="Basic and acidic residues" evidence="4">
    <location>
        <begin position="394"/>
        <end position="403"/>
    </location>
</feature>
<dbReference type="Gene3D" id="3.80.10.10">
    <property type="entry name" value="Ribonuclease Inhibitor"/>
    <property type="match status" value="1"/>
</dbReference>
<evidence type="ECO:0000256" key="4">
    <source>
        <dbReference type="SAM" id="MobiDB-lite"/>
    </source>
</evidence>
<evidence type="ECO:0000313" key="6">
    <source>
        <dbReference type="Proteomes" id="UP001448207"/>
    </source>
</evidence>
<dbReference type="InterPro" id="IPR032675">
    <property type="entry name" value="LRR_dom_sf"/>
</dbReference>
<dbReference type="Proteomes" id="UP001448207">
    <property type="component" value="Unassembled WGS sequence"/>
</dbReference>
<dbReference type="SMART" id="SM00368">
    <property type="entry name" value="LRR_RI"/>
    <property type="match status" value="7"/>
</dbReference>
<reference evidence="5 6" key="1">
    <citation type="submission" date="2024-04" db="EMBL/GenBank/DDBJ databases">
        <title>Symmetric and asymmetric DNA N6-adenine methylation regulates different biological responses in Mucorales.</title>
        <authorList>
            <consortium name="Lawrence Berkeley National Laboratory"/>
            <person name="Lax C."/>
            <person name="Mondo S.J."/>
            <person name="Osorio-Concepcion M."/>
            <person name="Muszewska A."/>
            <person name="Corrochano-Luque M."/>
            <person name="Gutierrez G."/>
            <person name="Riley R."/>
            <person name="Lipzen A."/>
            <person name="Guo J."/>
            <person name="Hundley H."/>
            <person name="Amirebrahimi M."/>
            <person name="Ng V."/>
            <person name="Lorenzo-Gutierrez D."/>
            <person name="Binder U."/>
            <person name="Yang J."/>
            <person name="Song Y."/>
            <person name="Canovas D."/>
            <person name="Navarro E."/>
            <person name="Freitag M."/>
            <person name="Gabaldon T."/>
            <person name="Grigoriev I.V."/>
            <person name="Corrochano L.M."/>
            <person name="Nicolas F.E."/>
            <person name="Garre V."/>
        </authorList>
    </citation>
    <scope>NUCLEOTIDE SEQUENCE [LARGE SCALE GENOMIC DNA]</scope>
    <source>
        <strain evidence="5 6">L51</strain>
    </source>
</reference>
<name>A0ABR3AZA7_PHYBL</name>
<dbReference type="Pfam" id="PF13516">
    <property type="entry name" value="LRR_6"/>
    <property type="match status" value="5"/>
</dbReference>
<evidence type="ECO:0000313" key="5">
    <source>
        <dbReference type="EMBL" id="KAL0084304.1"/>
    </source>
</evidence>
<organism evidence="5 6">
    <name type="scientific">Phycomyces blakesleeanus</name>
    <dbReference type="NCBI Taxonomy" id="4837"/>
    <lineage>
        <taxon>Eukaryota</taxon>
        <taxon>Fungi</taxon>
        <taxon>Fungi incertae sedis</taxon>
        <taxon>Mucoromycota</taxon>
        <taxon>Mucoromycotina</taxon>
        <taxon>Mucoromycetes</taxon>
        <taxon>Mucorales</taxon>
        <taxon>Phycomycetaceae</taxon>
        <taxon>Phycomyces</taxon>
    </lineage>
</organism>
<accession>A0ABR3AZA7</accession>
<dbReference type="PANTHER" id="PTHR24113:SF12">
    <property type="entry name" value="RAN GTPASE-ACTIVATING PROTEIN 1"/>
    <property type="match status" value="1"/>
</dbReference>
<keyword evidence="1" id="KW-0343">GTPase activation</keyword>
<gene>
    <name evidence="5" type="ORF">J3Q64DRAFT_1746963</name>
</gene>
<protein>
    <recommendedName>
        <fullName evidence="7">Ran-GTPase activating protein 1 C-terminal domain-containing protein</fullName>
    </recommendedName>
</protein>
<keyword evidence="3" id="KW-0677">Repeat</keyword>
<keyword evidence="2" id="KW-0433">Leucine-rich repeat</keyword>
<evidence type="ECO:0008006" key="7">
    <source>
        <dbReference type="Google" id="ProtNLM"/>
    </source>
</evidence>
<sequence length="403" mass="44051">MSAINEYCLENNTVFSIEGKGLKLNTAEDVKLFCDTISRMDNLQKIILSGNTIGVEAGKALAAALSTRKTLKVAILSDIFTGRLLSEIPAVLKALCDALEKTQLTELDLSDNAFGPAGAEPLIEFIAHSKTLQTLRLNNNGLGIGGGLMIARALQASADQARLENRPSSLRTIICGRNRLENGSSQALANAFAAHATLETVRMPQNGIRPEGIEILMGGLVQCKNLRHLDLQDNTFTAKGSRALASALVEWPLLEVLNVGDCLLSKKGGLEVATSLNRGNNTGLTHLHLQYNEIQANAIEVLAKAIRSHLKDLVHLELNGNRFDAEEKELETLVEALKEWDHEEALDELDDMEELDSDDEEEDDSEDELVEEAEKAEDSEPAVKGDDKKEEEDLVKKLEKTHI</sequence>
<dbReference type="EMBL" id="JBCLYO010000012">
    <property type="protein sequence ID" value="KAL0084304.1"/>
    <property type="molecule type" value="Genomic_DNA"/>
</dbReference>
<dbReference type="InterPro" id="IPR027038">
    <property type="entry name" value="RanGap"/>
</dbReference>
<dbReference type="InterPro" id="IPR001611">
    <property type="entry name" value="Leu-rich_rpt"/>
</dbReference>
<feature type="compositionally biased region" description="Basic and acidic residues" evidence="4">
    <location>
        <begin position="372"/>
        <end position="388"/>
    </location>
</feature>
<dbReference type="PANTHER" id="PTHR24113">
    <property type="entry name" value="RAN GTPASE-ACTIVATING PROTEIN 1"/>
    <property type="match status" value="1"/>
</dbReference>
<dbReference type="SUPFAM" id="SSF52047">
    <property type="entry name" value="RNI-like"/>
    <property type="match status" value="1"/>
</dbReference>
<evidence type="ECO:0000256" key="2">
    <source>
        <dbReference type="ARBA" id="ARBA00022614"/>
    </source>
</evidence>
<keyword evidence="6" id="KW-1185">Reference proteome</keyword>
<feature type="region of interest" description="Disordered" evidence="4">
    <location>
        <begin position="347"/>
        <end position="403"/>
    </location>
</feature>
<feature type="compositionally biased region" description="Acidic residues" evidence="4">
    <location>
        <begin position="347"/>
        <end position="371"/>
    </location>
</feature>
<evidence type="ECO:0000256" key="1">
    <source>
        <dbReference type="ARBA" id="ARBA00022468"/>
    </source>
</evidence>